<evidence type="ECO:0000256" key="1">
    <source>
        <dbReference type="SAM" id="MobiDB-lite"/>
    </source>
</evidence>
<name>A0A9N9UWZ1_9HYPO</name>
<evidence type="ECO:0000313" key="2">
    <source>
        <dbReference type="EMBL" id="CAH0001100.1"/>
    </source>
</evidence>
<dbReference type="EMBL" id="CABFNO020001560">
    <property type="protein sequence ID" value="CAH0001100.1"/>
    <property type="molecule type" value="Genomic_DNA"/>
</dbReference>
<feature type="region of interest" description="Disordered" evidence="1">
    <location>
        <begin position="26"/>
        <end position="71"/>
    </location>
</feature>
<dbReference type="Proteomes" id="UP000754883">
    <property type="component" value="Unassembled WGS sequence"/>
</dbReference>
<organism evidence="2 3">
    <name type="scientific">Clonostachys byssicola</name>
    <dbReference type="NCBI Taxonomy" id="160290"/>
    <lineage>
        <taxon>Eukaryota</taxon>
        <taxon>Fungi</taxon>
        <taxon>Dikarya</taxon>
        <taxon>Ascomycota</taxon>
        <taxon>Pezizomycotina</taxon>
        <taxon>Sordariomycetes</taxon>
        <taxon>Hypocreomycetidae</taxon>
        <taxon>Hypocreales</taxon>
        <taxon>Bionectriaceae</taxon>
        <taxon>Clonostachys</taxon>
    </lineage>
</organism>
<dbReference type="AlphaFoldDB" id="A0A9N9UWZ1"/>
<sequence>MTANPKPQSILQGQYWGRLTMDQCSARADLPGEPSGVNSSGMSGQASAVTSSSDTITPAPSRDAIEPGAVDPGLTWCANSLRLADANGRVDHPPQVTFITASAPSSETL</sequence>
<comment type="caution">
    <text evidence="2">The sequence shown here is derived from an EMBL/GenBank/DDBJ whole genome shotgun (WGS) entry which is preliminary data.</text>
</comment>
<protein>
    <submittedName>
        <fullName evidence="2">Uncharacterized protein</fullName>
    </submittedName>
</protein>
<dbReference type="OrthoDB" id="10462466at2759"/>
<feature type="compositionally biased region" description="Polar residues" evidence="1">
    <location>
        <begin position="36"/>
        <end position="58"/>
    </location>
</feature>
<accession>A0A9N9UWZ1</accession>
<gene>
    <name evidence="2" type="ORF">CBYS24578_00001313</name>
</gene>
<feature type="region of interest" description="Disordered" evidence="1">
    <location>
        <begin position="87"/>
        <end position="109"/>
    </location>
</feature>
<feature type="compositionally biased region" description="Polar residues" evidence="1">
    <location>
        <begin position="97"/>
        <end position="109"/>
    </location>
</feature>
<evidence type="ECO:0000313" key="3">
    <source>
        <dbReference type="Proteomes" id="UP000754883"/>
    </source>
</evidence>
<keyword evidence="3" id="KW-1185">Reference proteome</keyword>
<proteinExistence type="predicted"/>
<reference evidence="2 3" key="2">
    <citation type="submission" date="2021-10" db="EMBL/GenBank/DDBJ databases">
        <authorList>
            <person name="Piombo E."/>
        </authorList>
    </citation>
    <scope>NUCLEOTIDE SEQUENCE [LARGE SCALE GENOMIC DNA]</scope>
</reference>
<reference evidence="3" key="1">
    <citation type="submission" date="2019-06" db="EMBL/GenBank/DDBJ databases">
        <authorList>
            <person name="Broberg M."/>
        </authorList>
    </citation>
    <scope>NUCLEOTIDE SEQUENCE [LARGE SCALE GENOMIC DNA]</scope>
</reference>